<dbReference type="SUPFAM" id="SSF53681">
    <property type="entry name" value="Aspartate/glutamate racemase"/>
    <property type="match status" value="2"/>
</dbReference>
<dbReference type="EMBL" id="VSSQ01089924">
    <property type="protein sequence ID" value="MPN36016.1"/>
    <property type="molecule type" value="Genomic_DNA"/>
</dbReference>
<dbReference type="InterPro" id="IPR004380">
    <property type="entry name" value="Asp_race"/>
</dbReference>
<dbReference type="NCBIfam" id="TIGR00035">
    <property type="entry name" value="asp_race"/>
    <property type="match status" value="1"/>
</dbReference>
<protein>
    <submittedName>
        <fullName evidence="3">Aspartate racemase</fullName>
        <ecNumber evidence="3">5.1.1.13</ecNumber>
    </submittedName>
</protein>
<evidence type="ECO:0000256" key="2">
    <source>
        <dbReference type="ARBA" id="ARBA00023235"/>
    </source>
</evidence>
<keyword evidence="2 3" id="KW-0413">Isomerase</keyword>
<evidence type="ECO:0000313" key="3">
    <source>
        <dbReference type="EMBL" id="MPN36016.1"/>
    </source>
</evidence>
<accession>A0A645HBW9</accession>
<evidence type="ECO:0000256" key="1">
    <source>
        <dbReference type="ARBA" id="ARBA00007847"/>
    </source>
</evidence>
<gene>
    <name evidence="3" type="ORF">SDC9_183521</name>
</gene>
<name>A0A645HBW9_9ZZZZ</name>
<sequence>MIADTEIPDRSSAILGKGPDPSAQLRNDFNKLAALGADIFAVPCNTAHYFIDRFENPLTKPLIHIVEETVLAAKRLNPAGAWMLSTVGTMQSGLYQAYADKLGFKIYIPNEKQRKQIQQSIVEVKANNFAQAGEIVRKVVLELWQEKDLPVMTACTEIPLGYDASGLSKEKSVSSLEALAEACVAKLYEKK</sequence>
<dbReference type="PANTHER" id="PTHR21198">
    <property type="entry name" value="GLUTAMATE RACEMASE"/>
    <property type="match status" value="1"/>
</dbReference>
<dbReference type="PANTHER" id="PTHR21198:SF7">
    <property type="entry name" value="ASPARTATE-GLUTAMATE RACEMASE FAMILY"/>
    <property type="match status" value="1"/>
</dbReference>
<comment type="similarity">
    <text evidence="1">Belongs to the aspartate/glutamate racemases family.</text>
</comment>
<reference evidence="3" key="1">
    <citation type="submission" date="2019-08" db="EMBL/GenBank/DDBJ databases">
        <authorList>
            <person name="Kucharzyk K."/>
            <person name="Murdoch R.W."/>
            <person name="Higgins S."/>
            <person name="Loffler F."/>
        </authorList>
    </citation>
    <scope>NUCLEOTIDE SEQUENCE</scope>
</reference>
<dbReference type="InterPro" id="IPR001920">
    <property type="entry name" value="Asp/Glu_race"/>
</dbReference>
<dbReference type="Pfam" id="PF01177">
    <property type="entry name" value="Asp_Glu_race"/>
    <property type="match status" value="1"/>
</dbReference>
<dbReference type="AlphaFoldDB" id="A0A645HBW9"/>
<comment type="caution">
    <text evidence="3">The sequence shown here is derived from an EMBL/GenBank/DDBJ whole genome shotgun (WGS) entry which is preliminary data.</text>
</comment>
<dbReference type="EC" id="5.1.1.13" evidence="3"/>
<dbReference type="Gene3D" id="3.40.50.1860">
    <property type="match status" value="2"/>
</dbReference>
<dbReference type="GO" id="GO:0047689">
    <property type="term" value="F:aspartate racemase activity"/>
    <property type="evidence" value="ECO:0007669"/>
    <property type="project" value="UniProtKB-EC"/>
</dbReference>
<dbReference type="InterPro" id="IPR015942">
    <property type="entry name" value="Asp/Glu/hydantoin_racemase"/>
</dbReference>
<organism evidence="3">
    <name type="scientific">bioreactor metagenome</name>
    <dbReference type="NCBI Taxonomy" id="1076179"/>
    <lineage>
        <taxon>unclassified sequences</taxon>
        <taxon>metagenomes</taxon>
        <taxon>ecological metagenomes</taxon>
    </lineage>
</organism>
<proteinExistence type="inferred from homology"/>